<dbReference type="EMBL" id="ML993627">
    <property type="protein sequence ID" value="KAF2160406.1"/>
    <property type="molecule type" value="Genomic_DNA"/>
</dbReference>
<dbReference type="InterPro" id="IPR005330">
    <property type="entry name" value="MHYT_dom"/>
</dbReference>
<evidence type="ECO:0000256" key="1">
    <source>
        <dbReference type="SAM" id="MobiDB-lite"/>
    </source>
</evidence>
<feature type="transmembrane region" description="Helical" evidence="2">
    <location>
        <begin position="100"/>
        <end position="122"/>
    </location>
</feature>
<keyword evidence="2" id="KW-0472">Membrane</keyword>
<reference evidence="4" key="1">
    <citation type="journal article" date="2020" name="Stud. Mycol.">
        <title>101 Dothideomycetes genomes: a test case for predicting lifestyles and emergence of pathogens.</title>
        <authorList>
            <person name="Haridas S."/>
            <person name="Albert R."/>
            <person name="Binder M."/>
            <person name="Bloem J."/>
            <person name="Labutti K."/>
            <person name="Salamov A."/>
            <person name="Andreopoulos B."/>
            <person name="Baker S."/>
            <person name="Barry K."/>
            <person name="Bills G."/>
            <person name="Bluhm B."/>
            <person name="Cannon C."/>
            <person name="Castanera R."/>
            <person name="Culley D."/>
            <person name="Daum C."/>
            <person name="Ezra D."/>
            <person name="Gonzalez J."/>
            <person name="Henrissat B."/>
            <person name="Kuo A."/>
            <person name="Liang C."/>
            <person name="Lipzen A."/>
            <person name="Lutzoni F."/>
            <person name="Magnuson J."/>
            <person name="Mondo S."/>
            <person name="Nolan M."/>
            <person name="Ohm R."/>
            <person name="Pangilinan J."/>
            <person name="Park H.-J."/>
            <person name="Ramirez L."/>
            <person name="Alfaro M."/>
            <person name="Sun H."/>
            <person name="Tritt A."/>
            <person name="Yoshinaga Y."/>
            <person name="Zwiers L.-H."/>
            <person name="Turgeon B."/>
            <person name="Goodwin S."/>
            <person name="Spatafora J."/>
            <person name="Crous P."/>
            <person name="Grigoriev I."/>
        </authorList>
    </citation>
    <scope>NUCLEOTIDE SEQUENCE</scope>
    <source>
        <strain evidence="4">ATCC 36951</strain>
    </source>
</reference>
<keyword evidence="2" id="KW-1133">Transmembrane helix</keyword>
<feature type="transmembrane region" description="Helical" evidence="2">
    <location>
        <begin position="173"/>
        <end position="196"/>
    </location>
</feature>
<dbReference type="PANTHER" id="PTHR35152">
    <property type="entry name" value="DOMAIN SIGNALLING PROTEIN, PUTATIVE (AFU_ORTHOLOGUE AFUA_5G11310)-RELATED"/>
    <property type="match status" value="1"/>
</dbReference>
<dbReference type="OrthoDB" id="264015at2759"/>
<dbReference type="RefSeq" id="XP_033661295.1">
    <property type="nucleotide sequence ID" value="XM_033818789.1"/>
</dbReference>
<feature type="transmembrane region" description="Helical" evidence="2">
    <location>
        <begin position="28"/>
        <end position="53"/>
    </location>
</feature>
<keyword evidence="2" id="KW-0812">Transmembrane</keyword>
<feature type="compositionally biased region" description="Polar residues" evidence="1">
    <location>
        <begin position="659"/>
        <end position="673"/>
    </location>
</feature>
<evidence type="ECO:0000313" key="5">
    <source>
        <dbReference type="Proteomes" id="UP000799537"/>
    </source>
</evidence>
<dbReference type="PROSITE" id="PS50924">
    <property type="entry name" value="MHYT"/>
    <property type="match status" value="1"/>
</dbReference>
<dbReference type="Proteomes" id="UP000799537">
    <property type="component" value="Unassembled WGS sequence"/>
</dbReference>
<keyword evidence="5" id="KW-1185">Reference proteome</keyword>
<evidence type="ECO:0000259" key="3">
    <source>
        <dbReference type="PROSITE" id="PS50924"/>
    </source>
</evidence>
<accession>A0A6A6C4U6</accession>
<evidence type="ECO:0000313" key="4">
    <source>
        <dbReference type="EMBL" id="KAF2160406.1"/>
    </source>
</evidence>
<name>A0A6A6C4U6_ZASCE</name>
<dbReference type="Pfam" id="PF03707">
    <property type="entry name" value="MHYT"/>
    <property type="match status" value="2"/>
</dbReference>
<dbReference type="AlphaFoldDB" id="A0A6A6C4U6"/>
<feature type="transmembrane region" description="Helical" evidence="2">
    <location>
        <begin position="65"/>
        <end position="85"/>
    </location>
</feature>
<proteinExistence type="predicted"/>
<protein>
    <recommendedName>
        <fullName evidence="3">MHYT domain-containing protein</fullName>
    </recommendedName>
</protein>
<evidence type="ECO:0000256" key="2">
    <source>
        <dbReference type="SAM" id="Phobius"/>
    </source>
</evidence>
<organism evidence="4 5">
    <name type="scientific">Zasmidium cellare ATCC 36951</name>
    <dbReference type="NCBI Taxonomy" id="1080233"/>
    <lineage>
        <taxon>Eukaryota</taxon>
        <taxon>Fungi</taxon>
        <taxon>Dikarya</taxon>
        <taxon>Ascomycota</taxon>
        <taxon>Pezizomycotina</taxon>
        <taxon>Dothideomycetes</taxon>
        <taxon>Dothideomycetidae</taxon>
        <taxon>Mycosphaerellales</taxon>
        <taxon>Mycosphaerellaceae</taxon>
        <taxon>Zasmidium</taxon>
    </lineage>
</organism>
<dbReference type="GeneID" id="54572061"/>
<feature type="transmembrane region" description="Helical" evidence="2">
    <location>
        <begin position="134"/>
        <end position="153"/>
    </location>
</feature>
<sequence>MGLVGIWCMHFIGNRAIVLDKNQPEIQLVYHSGFTVLSLVLPVSGLIIAFSVAEGTTKKPWLHHLTQIFTGVFAGLSIVGMHYVANFGVSNYILKYSTRYLVASFVIAVGDCLTVLVLFYSLREKWISSWWKRVLCAMSLAGGVSAMHFTASTNCTYTLRHFNSVADITSRNSQVIIAGVMCGTAAFFVFGFLIYTQWRSHMFKNRSQQITVACAIFDPAGRVLVTTEGVLPSRKITHKYNHRTFDDEFDDSHPVFQWVFRVTHNWQGVGDLIPKMKSHLSAHKGTSMIMVDSRPSSSQSSAMYDEETYSNYAILFEERFCTAAASMASTMNWPIEKLGVLYDRIVETGVLSKDDKASKRNTLTDHRYSAATDNEASKTSLFGKGQVMFITREVDQAESNGLLNSGYKFASIQHVGRTISHAMQIPLSTLEAHISDLKRYVENLQSVEKQGTYLAFFALIPKPHHKGFDVAVKKDHLDQLPDAKILDGPPQPWQTAILNQLDGKNVAWILDTLTDRTGRSTIPTSSSQEWVFVSTLHSAITTLIQPFPEQWINHARFWSKQLVAHYAFENSTPTYLYSFTVIGDMHAQIDHSDVIVRTPKTFFEARHRCYTGSPDHAILARDIHQTFGPLFAKRQPKANRMAKLSVTLTNNPLKKVKTSKTAMTNGNGSSRGNSTEHTDDNSSVYELVDKSKYSSGSPSGSERSRTGATNNWGGILVNSETVVQSDNRSGFLNGGNPSSMPMGMNVAVSTAEPEVTFANELFNFTKAHFTPGTKNGL</sequence>
<feature type="domain" description="MHYT" evidence="3">
    <location>
        <begin position="1"/>
        <end position="158"/>
    </location>
</feature>
<gene>
    <name evidence="4" type="ORF">M409DRAFT_70548</name>
</gene>
<feature type="region of interest" description="Disordered" evidence="1">
    <location>
        <begin position="645"/>
        <end position="712"/>
    </location>
</feature>
<dbReference type="PANTHER" id="PTHR35152:SF1">
    <property type="entry name" value="DOMAIN SIGNALLING PROTEIN, PUTATIVE (AFU_ORTHOLOGUE AFUA_5G11310)-RELATED"/>
    <property type="match status" value="1"/>
</dbReference>